<feature type="region of interest" description="Disordered" evidence="7">
    <location>
        <begin position="670"/>
        <end position="717"/>
    </location>
</feature>
<dbReference type="GO" id="GO:0046872">
    <property type="term" value="F:metal ion binding"/>
    <property type="evidence" value="ECO:0007669"/>
    <property type="project" value="UniProtKB-KW"/>
</dbReference>
<dbReference type="PANTHER" id="PTHR33794">
    <property type="entry name" value="BACILLOLYSIN"/>
    <property type="match status" value="1"/>
</dbReference>
<evidence type="ECO:0000259" key="9">
    <source>
        <dbReference type="Pfam" id="PF07504"/>
    </source>
</evidence>
<dbReference type="Proteomes" id="UP000295781">
    <property type="component" value="Chromosome"/>
</dbReference>
<sequence>MRRLPLLLPLTALASLLGAGAAAASDWHPAKLGSLAARPAARSAAGAASARGAAEAYLKRAAAELRLEGVSLRYRNELPVGEHRTVRFSQAHDGLPVLGAAAAVHVTPENRVKVVVLDVARDLMVPTAPKTTEEAARRAVEARFGMTLSERPSAALAVLPEEETGGKLVWVVDVRSARGGERYLVNAHTGEVVHRRPLAVDVLGRVYPISSAVTPELQDLELLDLDAASPQTLSGWDGNIKVVNYVGGDFVSDPLVLEQRVVPNAGQDFLYDPPRSASDARDAFAQVAIYYHLTRMRDYFTSVHQLDMGTPGWKLVAVANMLNAGQPLDNAFYSPQGVGAPFSAPNLIGIGQGTFFDFSDDSDVFLHEFTHYVSANAIGYNEGQFAMTDYGISPWGGSIDEGIADYFACTVNDDSTLGEASLALFGMQRELSNDVKRCPDDLTGEVHADGEIVGSLAWSLRDRFGKEVSDRLVWGALTMLTPSASFDDLARGLRTTADDLVGTGELTAEDAAVVEELLRSRGLDDCDEVLDLSGGKERRTQMFGLDLLGAGYGVSCSALGKEISLQSFFHFKSTPPPDAKGIRFDVQLQAPLGGDLDWNVYVRAGRHVAFSSTGSLPEATSYDYSVEELAAGQGEIVIDETSDPPFDPAQTYFLAIGHKNCPDTVVTVKSTDLGVEPPPPPPPPVDEPAGPAEPETGASGGATPEPSYPRLKPRAAGCACRAAEPSAPVAPWAALSGLALAGAAVLRRRGRADS</sequence>
<evidence type="ECO:0000256" key="3">
    <source>
        <dbReference type="ARBA" id="ARBA00022729"/>
    </source>
</evidence>
<dbReference type="GO" id="GO:0006508">
    <property type="term" value="P:proteolysis"/>
    <property type="evidence" value="ECO:0007669"/>
    <property type="project" value="UniProtKB-KW"/>
</dbReference>
<dbReference type="Pfam" id="PF07504">
    <property type="entry name" value="FTP"/>
    <property type="match status" value="1"/>
</dbReference>
<evidence type="ECO:0000256" key="8">
    <source>
        <dbReference type="SAM" id="SignalP"/>
    </source>
</evidence>
<evidence type="ECO:0000256" key="7">
    <source>
        <dbReference type="SAM" id="MobiDB-lite"/>
    </source>
</evidence>
<accession>A0A4P2PYR2</accession>
<dbReference type="PANTHER" id="PTHR33794:SF1">
    <property type="entry name" value="BACILLOLYSIN"/>
    <property type="match status" value="1"/>
</dbReference>
<keyword evidence="6" id="KW-0482">Metalloprotease</keyword>
<dbReference type="AlphaFoldDB" id="A0A4P2PYR2"/>
<reference evidence="10 11" key="1">
    <citation type="submission" date="2015-09" db="EMBL/GenBank/DDBJ databases">
        <title>Sorangium comparison.</title>
        <authorList>
            <person name="Zaburannyi N."/>
            <person name="Bunk B."/>
            <person name="Overmann J."/>
            <person name="Mueller R."/>
        </authorList>
    </citation>
    <scope>NUCLEOTIDE SEQUENCE [LARGE SCALE GENOMIC DNA]</scope>
    <source>
        <strain evidence="10 11">So ceGT47</strain>
    </source>
</reference>
<dbReference type="OrthoDB" id="5377264at2"/>
<dbReference type="InterPro" id="IPR027268">
    <property type="entry name" value="Peptidase_M4/M1_CTD_sf"/>
</dbReference>
<keyword evidence="1" id="KW-0645">Protease</keyword>
<keyword evidence="4" id="KW-0378">Hydrolase</keyword>
<keyword evidence="3 8" id="KW-0732">Signal</keyword>
<dbReference type="InterPro" id="IPR011096">
    <property type="entry name" value="FTP_domain"/>
</dbReference>
<organism evidence="10 11">
    <name type="scientific">Sorangium cellulosum</name>
    <name type="common">Polyangium cellulosum</name>
    <dbReference type="NCBI Taxonomy" id="56"/>
    <lineage>
        <taxon>Bacteria</taxon>
        <taxon>Pseudomonadati</taxon>
        <taxon>Myxococcota</taxon>
        <taxon>Polyangia</taxon>
        <taxon>Polyangiales</taxon>
        <taxon>Polyangiaceae</taxon>
        <taxon>Sorangium</taxon>
    </lineage>
</organism>
<dbReference type="GO" id="GO:0008237">
    <property type="term" value="F:metallopeptidase activity"/>
    <property type="evidence" value="ECO:0007669"/>
    <property type="project" value="UniProtKB-KW"/>
</dbReference>
<evidence type="ECO:0000256" key="4">
    <source>
        <dbReference type="ARBA" id="ARBA00022801"/>
    </source>
</evidence>
<dbReference type="InterPro" id="IPR050728">
    <property type="entry name" value="Zinc_Metalloprotease_M4"/>
</dbReference>
<evidence type="ECO:0000313" key="10">
    <source>
        <dbReference type="EMBL" id="AUX21999.1"/>
    </source>
</evidence>
<feature type="chain" id="PRO_5020703456" description="FTP domain-containing protein" evidence="8">
    <location>
        <begin position="25"/>
        <end position="754"/>
    </location>
</feature>
<dbReference type="Gene3D" id="1.10.390.10">
    <property type="entry name" value="Neutral Protease Domain 2"/>
    <property type="match status" value="1"/>
</dbReference>
<protein>
    <recommendedName>
        <fullName evidence="9">FTP domain-containing protein</fullName>
    </recommendedName>
</protein>
<evidence type="ECO:0000256" key="1">
    <source>
        <dbReference type="ARBA" id="ARBA00022670"/>
    </source>
</evidence>
<evidence type="ECO:0000256" key="6">
    <source>
        <dbReference type="ARBA" id="ARBA00023049"/>
    </source>
</evidence>
<feature type="domain" description="FTP" evidence="9">
    <location>
        <begin position="86"/>
        <end position="113"/>
    </location>
</feature>
<keyword evidence="2" id="KW-0479">Metal-binding</keyword>
<dbReference type="SUPFAM" id="SSF55486">
    <property type="entry name" value="Metalloproteases ('zincins'), catalytic domain"/>
    <property type="match status" value="1"/>
</dbReference>
<feature type="compositionally biased region" description="Pro residues" evidence="7">
    <location>
        <begin position="676"/>
        <end position="686"/>
    </location>
</feature>
<proteinExistence type="predicted"/>
<name>A0A4P2PYR2_SORCE</name>
<feature type="signal peptide" evidence="8">
    <location>
        <begin position="1"/>
        <end position="24"/>
    </location>
</feature>
<evidence type="ECO:0000256" key="5">
    <source>
        <dbReference type="ARBA" id="ARBA00022833"/>
    </source>
</evidence>
<keyword evidence="5" id="KW-0862">Zinc</keyword>
<dbReference type="Gene3D" id="3.10.170.10">
    <property type="match status" value="1"/>
</dbReference>
<gene>
    <name evidence="10" type="ORF">SOCEGT47_025000</name>
</gene>
<dbReference type="EMBL" id="CP012670">
    <property type="protein sequence ID" value="AUX21999.1"/>
    <property type="molecule type" value="Genomic_DNA"/>
</dbReference>
<evidence type="ECO:0000256" key="2">
    <source>
        <dbReference type="ARBA" id="ARBA00022723"/>
    </source>
</evidence>
<evidence type="ECO:0000313" key="11">
    <source>
        <dbReference type="Proteomes" id="UP000295781"/>
    </source>
</evidence>